<reference evidence="1 2" key="1">
    <citation type="submission" date="2019-12" db="EMBL/GenBank/DDBJ databases">
        <authorList>
            <person name="Yuan C.-G."/>
        </authorList>
    </citation>
    <scope>NUCLEOTIDE SEQUENCE [LARGE SCALE GENOMIC DNA]</scope>
    <source>
        <strain evidence="1 2">KCTC 23863</strain>
    </source>
</reference>
<keyword evidence="2" id="KW-1185">Reference proteome</keyword>
<dbReference type="Gene3D" id="3.40.50.1110">
    <property type="entry name" value="SGNH hydrolase"/>
    <property type="match status" value="1"/>
</dbReference>
<dbReference type="Proteomes" id="UP000436483">
    <property type="component" value="Unassembled WGS sequence"/>
</dbReference>
<dbReference type="InterPro" id="IPR036514">
    <property type="entry name" value="SGNH_hydro_sf"/>
</dbReference>
<accession>A0A7X3MV18</accession>
<reference evidence="1 2" key="2">
    <citation type="submission" date="2020-01" db="EMBL/GenBank/DDBJ databases">
        <title>Microvirga sp. nov., an arsenate reduction bacterium isolated from Tibet hotspring sediments.</title>
        <authorList>
            <person name="Xian W.-D."/>
            <person name="Li W.-J."/>
        </authorList>
    </citation>
    <scope>NUCLEOTIDE SEQUENCE [LARGE SCALE GENOMIC DNA]</scope>
    <source>
        <strain evidence="1 2">KCTC 23863</strain>
    </source>
</reference>
<evidence type="ECO:0000313" key="2">
    <source>
        <dbReference type="Proteomes" id="UP000436483"/>
    </source>
</evidence>
<sequence>MGFDHELPIDMLTSSSGSRDMRMLARATKVARYGVLALAVAASATEAAGAGSQASLSKGRTEPALSLVPPPREAARIFVSGHSLTDRPLPDYLATIADSLGTPAVWNQQNLFGSSIRERIRGRGAGETGWVGYSQGENRDGQGLNVINELRRPQTIDTDRYDALIITEQHTLLGSLIWNDTVRYLRHFHDRIIEGNPQATTYLYHSWISLNDKDNPNRWIAYEREALSAWQCVAARINQSLAAEGRTDRISSLPAAAALAALVERATQGAGLPGISGESVRQTMERLFRDDVHLTPLGTYYIALVSYAIVYRRSPLGAWAPSEIDQTQTATLQQMAWTFVTDIARDQQANSLEACRAIVSNEFVYTYWSYIRDTYWRQEGNTIQAYAKWLQHLARWRYRLSREDEDNPLYYSAAHDRTYWYSPPD</sequence>
<name>A0A7X3MV18_9HYPH</name>
<dbReference type="RefSeq" id="WP_160887006.1">
    <property type="nucleotide sequence ID" value="NZ_WURB01000020.1"/>
</dbReference>
<comment type="caution">
    <text evidence="1">The sequence shown here is derived from an EMBL/GenBank/DDBJ whole genome shotgun (WGS) entry which is preliminary data.</text>
</comment>
<evidence type="ECO:0000313" key="1">
    <source>
        <dbReference type="EMBL" id="MXQ13734.1"/>
    </source>
</evidence>
<organism evidence="1 2">
    <name type="scientific">Microvirga makkahensis</name>
    <dbReference type="NCBI Taxonomy" id="1128670"/>
    <lineage>
        <taxon>Bacteria</taxon>
        <taxon>Pseudomonadati</taxon>
        <taxon>Pseudomonadota</taxon>
        <taxon>Alphaproteobacteria</taxon>
        <taxon>Hyphomicrobiales</taxon>
        <taxon>Methylobacteriaceae</taxon>
        <taxon>Microvirga</taxon>
    </lineage>
</organism>
<dbReference type="AlphaFoldDB" id="A0A7X3MV18"/>
<dbReference type="GO" id="GO:0016788">
    <property type="term" value="F:hydrolase activity, acting on ester bonds"/>
    <property type="evidence" value="ECO:0007669"/>
    <property type="project" value="UniProtKB-ARBA"/>
</dbReference>
<dbReference type="EMBL" id="WURB01000020">
    <property type="protein sequence ID" value="MXQ13734.1"/>
    <property type="molecule type" value="Genomic_DNA"/>
</dbReference>
<proteinExistence type="predicted"/>
<dbReference type="OrthoDB" id="8883291at2"/>
<gene>
    <name evidence="1" type="ORF">GR328_20185</name>
</gene>
<protein>
    <submittedName>
        <fullName evidence="1">Uncharacterized protein</fullName>
    </submittedName>
</protein>